<organism evidence="2 3">
    <name type="scientific">Rubripirellula obstinata</name>
    <dbReference type="NCBI Taxonomy" id="406547"/>
    <lineage>
        <taxon>Bacteria</taxon>
        <taxon>Pseudomonadati</taxon>
        <taxon>Planctomycetota</taxon>
        <taxon>Planctomycetia</taxon>
        <taxon>Pirellulales</taxon>
        <taxon>Pirellulaceae</taxon>
        <taxon>Rubripirellula</taxon>
    </lineage>
</organism>
<feature type="coiled-coil region" evidence="1">
    <location>
        <begin position="156"/>
        <end position="204"/>
    </location>
</feature>
<dbReference type="Gene3D" id="2.40.50.100">
    <property type="match status" value="1"/>
</dbReference>
<accession>A0A5B1CP51</accession>
<dbReference type="EMBL" id="VRLW01000001">
    <property type="protein sequence ID" value="KAA1262316.1"/>
    <property type="molecule type" value="Genomic_DNA"/>
</dbReference>
<reference evidence="2 3" key="1">
    <citation type="submission" date="2019-08" db="EMBL/GenBank/DDBJ databases">
        <title>Deep-cultivation of Planctomycetes and their phenomic and genomic characterization uncovers novel biology.</title>
        <authorList>
            <person name="Wiegand S."/>
            <person name="Jogler M."/>
            <person name="Boedeker C."/>
            <person name="Pinto D."/>
            <person name="Vollmers J."/>
            <person name="Rivas-Marin E."/>
            <person name="Kohn T."/>
            <person name="Peeters S.H."/>
            <person name="Heuer A."/>
            <person name="Rast P."/>
            <person name="Oberbeckmann S."/>
            <person name="Bunk B."/>
            <person name="Jeske O."/>
            <person name="Meyerdierks A."/>
            <person name="Storesund J.E."/>
            <person name="Kallscheuer N."/>
            <person name="Luecker S."/>
            <person name="Lage O.M."/>
            <person name="Pohl T."/>
            <person name="Merkel B.J."/>
            <person name="Hornburger P."/>
            <person name="Mueller R.-W."/>
            <person name="Bruemmer F."/>
            <person name="Labrenz M."/>
            <person name="Spormann A.M."/>
            <person name="Op Den Camp H."/>
            <person name="Overmann J."/>
            <person name="Amann R."/>
            <person name="Jetten M.S.M."/>
            <person name="Mascher T."/>
            <person name="Medema M.H."/>
            <person name="Devos D.P."/>
            <person name="Kaster A.-K."/>
            <person name="Ovreas L."/>
            <person name="Rohde M."/>
            <person name="Galperin M.Y."/>
            <person name="Jogler C."/>
        </authorList>
    </citation>
    <scope>NUCLEOTIDE SEQUENCE [LARGE SCALE GENOMIC DNA]</scope>
    <source>
        <strain evidence="2 3">LF1</strain>
    </source>
</reference>
<evidence type="ECO:0000313" key="3">
    <source>
        <dbReference type="Proteomes" id="UP000322699"/>
    </source>
</evidence>
<gene>
    <name evidence="2" type="ORF">LF1_48800</name>
</gene>
<dbReference type="Gene3D" id="1.10.287.470">
    <property type="entry name" value="Helix hairpin bin"/>
    <property type="match status" value="1"/>
</dbReference>
<dbReference type="Gene3D" id="2.40.30.170">
    <property type="match status" value="1"/>
</dbReference>
<dbReference type="Gene3D" id="2.40.420.20">
    <property type="match status" value="1"/>
</dbReference>
<dbReference type="SUPFAM" id="SSF111369">
    <property type="entry name" value="HlyD-like secretion proteins"/>
    <property type="match status" value="1"/>
</dbReference>
<sequence>MFTGCGSRERVIFEKRPRPVVTILLQKQPPPTASLLSASAGAWKTEQIGFEVGGRVEFVVEQNTKIEGRIYDVDDNLLFPGDPIARLESERFRLAVAKAKADVETAEQNVLSAQTELEGSIPAQIAAAVAKRKAAEADYSRSKKLVARNAGSRSELDQNKANYDSAVAEVQRLQAMYKAQESQISSLKSVLEQAKQGLRDAQRNLEDCTLYSSFTGQVAETSVVPGSIVQAGAPVVTLQMMDPIKVELEVSAEVSRRLSPTDLYPVYVTMPTGEVEMHQGYLDQIDSIADPLTRTYTVTLLVINRTFSTIEDVDVATTPNIWRLDLPFLPGASEGKLFVEEKAILRDDQGAYLWQITNATTNGRSPNDHALEVRKIRITTKDFKAPYFGSFVFQEVVVEDEAFDPRLNLVIGELSVSEGVAQDWNGTTVFLDAGNRWMLRPGDLVKVDLSSGNKDSGYYVPLNAIARTSGQTAIFVLQESGDGAIARRIPVELFQQDQENVTSSVCRIEAIGEVSLEGKRLIVEGTHYLVDGEPVNAVSSSQEPNSEDRS</sequence>
<evidence type="ECO:0000313" key="2">
    <source>
        <dbReference type="EMBL" id="KAA1262316.1"/>
    </source>
</evidence>
<dbReference type="PANTHER" id="PTHR30386:SF18">
    <property type="entry name" value="INNER MEMBRANE PROTEIN YIAV-RELATED"/>
    <property type="match status" value="1"/>
</dbReference>
<dbReference type="RefSeq" id="WP_160148226.1">
    <property type="nucleotide sequence ID" value="NZ_VRLW01000001.1"/>
</dbReference>
<dbReference type="PANTHER" id="PTHR30386">
    <property type="entry name" value="MEMBRANE FUSION SUBUNIT OF EMRAB-TOLC MULTIDRUG EFFLUX PUMP"/>
    <property type="match status" value="1"/>
</dbReference>
<dbReference type="Proteomes" id="UP000322699">
    <property type="component" value="Unassembled WGS sequence"/>
</dbReference>
<dbReference type="InterPro" id="IPR050739">
    <property type="entry name" value="MFP"/>
</dbReference>
<protein>
    <submittedName>
        <fullName evidence="2">Putative efflux pump membrane fusion protein</fullName>
    </submittedName>
</protein>
<dbReference type="AlphaFoldDB" id="A0A5B1CP51"/>
<keyword evidence="1" id="KW-0175">Coiled coil</keyword>
<name>A0A5B1CP51_9BACT</name>
<comment type="caution">
    <text evidence="2">The sequence shown here is derived from an EMBL/GenBank/DDBJ whole genome shotgun (WGS) entry which is preliminary data.</text>
</comment>
<proteinExistence type="predicted"/>
<feature type="coiled-coil region" evidence="1">
    <location>
        <begin position="89"/>
        <end position="116"/>
    </location>
</feature>
<keyword evidence="3" id="KW-1185">Reference proteome</keyword>
<evidence type="ECO:0000256" key="1">
    <source>
        <dbReference type="SAM" id="Coils"/>
    </source>
</evidence>